<dbReference type="Gene3D" id="1.10.287.950">
    <property type="entry name" value="Methyl-accepting chemotaxis protein"/>
    <property type="match status" value="1"/>
</dbReference>
<accession>A0A3D8JAT4</accession>
<feature type="coiled-coil region" evidence="3">
    <location>
        <begin position="5"/>
        <end position="32"/>
    </location>
</feature>
<dbReference type="CDD" id="cd11386">
    <property type="entry name" value="MCP_signal"/>
    <property type="match status" value="1"/>
</dbReference>
<evidence type="ECO:0000313" key="5">
    <source>
        <dbReference type="EMBL" id="RDU74633.1"/>
    </source>
</evidence>
<dbReference type="Proteomes" id="UP000256695">
    <property type="component" value="Unassembled WGS sequence"/>
</dbReference>
<gene>
    <name evidence="5" type="ORF">CQA57_00860</name>
</gene>
<dbReference type="InterPro" id="IPR025991">
    <property type="entry name" value="Chemoreceptor_zinc-bind_dom"/>
</dbReference>
<feature type="domain" description="Methyl-accepting transducer" evidence="4">
    <location>
        <begin position="103"/>
        <end position="279"/>
    </location>
</feature>
<dbReference type="Pfam" id="PF00015">
    <property type="entry name" value="MCPsignal"/>
    <property type="match status" value="1"/>
</dbReference>
<keyword evidence="1 2" id="KW-0807">Transducer</keyword>
<dbReference type="PROSITE" id="PS50111">
    <property type="entry name" value="CHEMOTAXIS_TRANSDUC_2"/>
    <property type="match status" value="1"/>
</dbReference>
<proteinExistence type="predicted"/>
<dbReference type="GO" id="GO:0007165">
    <property type="term" value="P:signal transduction"/>
    <property type="evidence" value="ECO:0007669"/>
    <property type="project" value="UniProtKB-KW"/>
</dbReference>
<evidence type="ECO:0000256" key="2">
    <source>
        <dbReference type="PROSITE-ProRule" id="PRU00284"/>
    </source>
</evidence>
<dbReference type="PANTHER" id="PTHR32089">
    <property type="entry name" value="METHYL-ACCEPTING CHEMOTAXIS PROTEIN MCPB"/>
    <property type="match status" value="1"/>
</dbReference>
<name>A0A3D8JAT4_9HELI</name>
<evidence type="ECO:0000256" key="3">
    <source>
        <dbReference type="SAM" id="Coils"/>
    </source>
</evidence>
<keyword evidence="6" id="KW-1185">Reference proteome</keyword>
<reference evidence="5 6" key="1">
    <citation type="submission" date="2018-04" db="EMBL/GenBank/DDBJ databases">
        <title>Novel Campyloabacter and Helicobacter Species and Strains.</title>
        <authorList>
            <person name="Mannion A.J."/>
            <person name="Shen Z."/>
            <person name="Fox J.G."/>
        </authorList>
    </citation>
    <scope>NUCLEOTIDE SEQUENCE [LARGE SCALE GENOMIC DNA]</scope>
    <source>
        <strain evidence="5 6">MIT 04-9362</strain>
    </source>
</reference>
<evidence type="ECO:0000313" key="6">
    <source>
        <dbReference type="Proteomes" id="UP000256695"/>
    </source>
</evidence>
<evidence type="ECO:0000256" key="1">
    <source>
        <dbReference type="ARBA" id="ARBA00023224"/>
    </source>
</evidence>
<keyword evidence="3" id="KW-0175">Coiled coil</keyword>
<protein>
    <submittedName>
        <fullName evidence="5">Chemotaxis protein</fullName>
    </submittedName>
</protein>
<dbReference type="Gene3D" id="1.20.120.30">
    <property type="entry name" value="Aspartate receptor, ligand-binding domain"/>
    <property type="match status" value="1"/>
</dbReference>
<organism evidence="5 6">
    <name type="scientific">Helicobacter anseris</name>
    <dbReference type="NCBI Taxonomy" id="375926"/>
    <lineage>
        <taxon>Bacteria</taxon>
        <taxon>Pseudomonadati</taxon>
        <taxon>Campylobacterota</taxon>
        <taxon>Epsilonproteobacteria</taxon>
        <taxon>Campylobacterales</taxon>
        <taxon>Helicobacteraceae</taxon>
        <taxon>Helicobacter</taxon>
    </lineage>
</organism>
<sequence>MFGNSKRVQLEVAQKNSEIEKLKKENAILRELAGFSAQEIVIGVKDGEIVFMNNIAKMLHKGILENLDFNAQRVFIDGFTYQIKSMYLDDITYYAIFKSDFRSEIVDSVDLFAVYHQSLKDGILEAQGSLQSILTELKQILQESQRGQELSTEGLNLSKQASDNVQALHQKMQGAIVLVDSLAQRSSEITSVISLIDDIAEQTNLLALNAAIEAARAGEHGRGFAVVADEVRKLAEKTQKATKEIAIVVKSMQQESSDIQTSIEETNQATQTIKDKIEKLYCNMNSYKVGSEIAKYTVQNSNNRVFCALAKLDHTVYKNNLYAFVFDIADDFKQVDHTQCRLGKWYFEGDGKNSFADTQGYKKLDNHHLGVHSNANALAQILKDGRDKASREVINTKVLGMEKASSGVIDCINEMFEEKQEEIEKSKNKIREK</sequence>
<dbReference type="InterPro" id="IPR004089">
    <property type="entry name" value="MCPsignal_dom"/>
</dbReference>
<dbReference type="SMART" id="SM00283">
    <property type="entry name" value="MA"/>
    <property type="match status" value="1"/>
</dbReference>
<dbReference type="PANTHER" id="PTHR32089:SF112">
    <property type="entry name" value="LYSOZYME-LIKE PROTEIN-RELATED"/>
    <property type="match status" value="1"/>
</dbReference>
<dbReference type="EMBL" id="NXLX01000001">
    <property type="protein sequence ID" value="RDU74633.1"/>
    <property type="molecule type" value="Genomic_DNA"/>
</dbReference>
<dbReference type="SUPFAM" id="SSF58104">
    <property type="entry name" value="Methyl-accepting chemotaxis protein (MCP) signaling domain"/>
    <property type="match status" value="1"/>
</dbReference>
<dbReference type="Pfam" id="PF13682">
    <property type="entry name" value="CZB"/>
    <property type="match status" value="1"/>
</dbReference>
<evidence type="ECO:0000259" key="4">
    <source>
        <dbReference type="PROSITE" id="PS50111"/>
    </source>
</evidence>
<dbReference type="AlphaFoldDB" id="A0A3D8JAT4"/>
<comment type="caution">
    <text evidence="5">The sequence shown here is derived from an EMBL/GenBank/DDBJ whole genome shotgun (WGS) entry which is preliminary data.</text>
</comment>
<dbReference type="GO" id="GO:0016020">
    <property type="term" value="C:membrane"/>
    <property type="evidence" value="ECO:0007669"/>
    <property type="project" value="InterPro"/>
</dbReference>